<keyword evidence="5" id="KW-1185">Reference proteome</keyword>
<feature type="chain" id="PRO_5039704478" evidence="2">
    <location>
        <begin position="22"/>
        <end position="599"/>
    </location>
</feature>
<dbReference type="PANTHER" id="PTHR30290:SF65">
    <property type="entry name" value="MONOACYL PHOSPHATIDYLINOSITOL TETRAMANNOSIDE-BINDING PROTEIN LPQW-RELATED"/>
    <property type="match status" value="1"/>
</dbReference>
<dbReference type="InterPro" id="IPR000914">
    <property type="entry name" value="SBP_5_dom"/>
</dbReference>
<dbReference type="GO" id="GO:0043190">
    <property type="term" value="C:ATP-binding cassette (ABC) transporter complex"/>
    <property type="evidence" value="ECO:0007669"/>
    <property type="project" value="InterPro"/>
</dbReference>
<dbReference type="EMBL" id="FNON01000003">
    <property type="protein sequence ID" value="SDX75872.1"/>
    <property type="molecule type" value="Genomic_DNA"/>
</dbReference>
<dbReference type="GO" id="GO:1904680">
    <property type="term" value="F:peptide transmembrane transporter activity"/>
    <property type="evidence" value="ECO:0007669"/>
    <property type="project" value="TreeGrafter"/>
</dbReference>
<dbReference type="Gene3D" id="3.10.105.10">
    <property type="entry name" value="Dipeptide-binding Protein, Domain 3"/>
    <property type="match status" value="1"/>
</dbReference>
<dbReference type="PIRSF" id="PIRSF002741">
    <property type="entry name" value="MppA"/>
    <property type="match status" value="1"/>
</dbReference>
<evidence type="ECO:0000313" key="4">
    <source>
        <dbReference type="EMBL" id="SDX75872.1"/>
    </source>
</evidence>
<dbReference type="Gene3D" id="3.40.190.10">
    <property type="entry name" value="Periplasmic binding protein-like II"/>
    <property type="match status" value="1"/>
</dbReference>
<proteinExistence type="predicted"/>
<name>A0A1H3EAT9_9PSEU</name>
<evidence type="ECO:0000313" key="5">
    <source>
        <dbReference type="Proteomes" id="UP000199515"/>
    </source>
</evidence>
<dbReference type="OrthoDB" id="7888869at2"/>
<dbReference type="GO" id="GO:0042597">
    <property type="term" value="C:periplasmic space"/>
    <property type="evidence" value="ECO:0007669"/>
    <property type="project" value="UniProtKB-ARBA"/>
</dbReference>
<dbReference type="RefSeq" id="WP_091289808.1">
    <property type="nucleotide sequence ID" value="NZ_FNON01000003.1"/>
</dbReference>
<keyword evidence="2" id="KW-0732">Signal</keyword>
<feature type="signal peptide" evidence="2">
    <location>
        <begin position="1"/>
        <end position="21"/>
    </location>
</feature>
<dbReference type="Proteomes" id="UP000199515">
    <property type="component" value="Unassembled WGS sequence"/>
</dbReference>
<gene>
    <name evidence="4" type="ORF">SAMN05421504_103731</name>
</gene>
<dbReference type="Gene3D" id="3.90.76.10">
    <property type="entry name" value="Dipeptide-binding Protein, Domain 1"/>
    <property type="match status" value="1"/>
</dbReference>
<sequence>MRRKAVSAWSMVAAAALVLSACSGGGSGDSGANGQNNSTDVNTMKTGKAESGDNYKLANAPESDQVTVGIDDSFTAYNQNTPDANTSYNSYVLITTLATPYVLDGDNKVLLNQDVMDSVTVTQNPQVVTWKVKPNIKWSDGATWGCKDFYLAWLAQSGKPKGADGKPVFDPASTSGYSLITDATCKDETTFVATFEKPYLDYKGLFTTAWMMPGHIVEKQTGVADISKIKPTDVADVTKVAEFWNKGWASDFKPEISPASGPYKITAVDKSKETVTLEKNPSWAGAKGGPKKILVRAIKDRNAMAAALQNGEIDVAASTQPDATAANTLKGLASQGVVYGSASQLSFEHLDLNYKRIFADESARKAFMAAIDRNAIVEKLVKPVQADAKPLNSLQFYPNEAGYVDLYSDKAGLGADKAAQILTAAGWAKGADGIFAKDGKRFSVTITHNTNARRSQTVEIIQSQAKAAGIEVKDETDPAFLKGRVSDGGYDVALFAWSAAPFKAEASTIYITADKGGEQNWQGLSDPKIDEALQRAVSATEESAATKAYQDADKAIADQHASLPLFAVPSMWAFRGIDRVWMQSYFGAMWNVGEWAKNK</sequence>
<dbReference type="SUPFAM" id="SSF53850">
    <property type="entry name" value="Periplasmic binding protein-like II"/>
    <property type="match status" value="1"/>
</dbReference>
<dbReference type="CDD" id="cd08501">
    <property type="entry name" value="PBP2_Lpqw"/>
    <property type="match status" value="1"/>
</dbReference>
<reference evidence="4 5" key="1">
    <citation type="submission" date="2016-10" db="EMBL/GenBank/DDBJ databases">
        <authorList>
            <person name="de Groot N.N."/>
        </authorList>
    </citation>
    <scope>NUCLEOTIDE SEQUENCE [LARGE SCALE GENOMIC DNA]</scope>
    <source>
        <strain evidence="4 5">CPCC 202699</strain>
    </source>
</reference>
<evidence type="ECO:0000256" key="1">
    <source>
        <dbReference type="SAM" id="MobiDB-lite"/>
    </source>
</evidence>
<evidence type="ECO:0000256" key="2">
    <source>
        <dbReference type="SAM" id="SignalP"/>
    </source>
</evidence>
<protein>
    <submittedName>
        <fullName evidence="4">Peptide/nickel transport system substrate-binding protein</fullName>
    </submittedName>
</protein>
<dbReference type="PANTHER" id="PTHR30290">
    <property type="entry name" value="PERIPLASMIC BINDING COMPONENT OF ABC TRANSPORTER"/>
    <property type="match status" value="1"/>
</dbReference>
<dbReference type="STRING" id="589385.SAMN05421504_103731"/>
<dbReference type="InterPro" id="IPR039424">
    <property type="entry name" value="SBP_5"/>
</dbReference>
<dbReference type="AlphaFoldDB" id="A0A1H3EAT9"/>
<feature type="domain" description="Solute-binding protein family 5" evidence="3">
    <location>
        <begin position="115"/>
        <end position="515"/>
    </location>
</feature>
<dbReference type="GO" id="GO:0015833">
    <property type="term" value="P:peptide transport"/>
    <property type="evidence" value="ECO:0007669"/>
    <property type="project" value="TreeGrafter"/>
</dbReference>
<dbReference type="PROSITE" id="PS51257">
    <property type="entry name" value="PROKAR_LIPOPROTEIN"/>
    <property type="match status" value="1"/>
</dbReference>
<accession>A0A1H3EAT9</accession>
<organism evidence="4 5">
    <name type="scientific">Amycolatopsis xylanica</name>
    <dbReference type="NCBI Taxonomy" id="589385"/>
    <lineage>
        <taxon>Bacteria</taxon>
        <taxon>Bacillati</taxon>
        <taxon>Actinomycetota</taxon>
        <taxon>Actinomycetes</taxon>
        <taxon>Pseudonocardiales</taxon>
        <taxon>Pseudonocardiaceae</taxon>
        <taxon>Amycolatopsis</taxon>
    </lineage>
</organism>
<dbReference type="Pfam" id="PF00496">
    <property type="entry name" value="SBP_bac_5"/>
    <property type="match status" value="1"/>
</dbReference>
<feature type="region of interest" description="Disordered" evidence="1">
    <location>
        <begin position="27"/>
        <end position="56"/>
    </location>
</feature>
<dbReference type="InterPro" id="IPR030678">
    <property type="entry name" value="Peptide/Ni-bd"/>
</dbReference>
<evidence type="ECO:0000259" key="3">
    <source>
        <dbReference type="Pfam" id="PF00496"/>
    </source>
</evidence>